<protein>
    <submittedName>
        <fullName evidence="2">Uncharacterized protein</fullName>
    </submittedName>
</protein>
<evidence type="ECO:0000313" key="3">
    <source>
        <dbReference type="Proteomes" id="UP000319865"/>
    </source>
</evidence>
<gene>
    <name evidence="2" type="ORF">FHU33_1772</name>
</gene>
<organism evidence="2 3">
    <name type="scientific">Blastococcus colisei</name>
    <dbReference type="NCBI Taxonomy" id="1564162"/>
    <lineage>
        <taxon>Bacteria</taxon>
        <taxon>Bacillati</taxon>
        <taxon>Actinomycetota</taxon>
        <taxon>Actinomycetes</taxon>
        <taxon>Geodermatophilales</taxon>
        <taxon>Geodermatophilaceae</taxon>
        <taxon>Blastococcus</taxon>
    </lineage>
</organism>
<dbReference type="EMBL" id="VFQE01000001">
    <property type="protein sequence ID" value="TQN42373.1"/>
    <property type="molecule type" value="Genomic_DNA"/>
</dbReference>
<reference evidence="2 3" key="1">
    <citation type="submission" date="2019-06" db="EMBL/GenBank/DDBJ databases">
        <title>Sequencing the genomes of 1000 actinobacteria strains.</title>
        <authorList>
            <person name="Klenk H.-P."/>
        </authorList>
    </citation>
    <scope>NUCLEOTIDE SEQUENCE [LARGE SCALE GENOMIC DNA]</scope>
    <source>
        <strain evidence="2 3">DSM 46837</strain>
    </source>
</reference>
<feature type="region of interest" description="Disordered" evidence="1">
    <location>
        <begin position="88"/>
        <end position="111"/>
    </location>
</feature>
<accession>A0A543PE68</accession>
<proteinExistence type="predicted"/>
<name>A0A543PE68_9ACTN</name>
<feature type="compositionally biased region" description="Basic and acidic residues" evidence="1">
    <location>
        <begin position="93"/>
        <end position="105"/>
    </location>
</feature>
<comment type="caution">
    <text evidence="2">The sequence shown here is derived from an EMBL/GenBank/DDBJ whole genome shotgun (WGS) entry which is preliminary data.</text>
</comment>
<evidence type="ECO:0000256" key="1">
    <source>
        <dbReference type="SAM" id="MobiDB-lite"/>
    </source>
</evidence>
<dbReference type="Proteomes" id="UP000319865">
    <property type="component" value="Unassembled WGS sequence"/>
</dbReference>
<dbReference type="AlphaFoldDB" id="A0A543PE68"/>
<keyword evidence="3" id="KW-1185">Reference proteome</keyword>
<sequence length="271" mass="29520">MPRGSQRQCRTLRTLGGAGWSVQRCSVLSVQRELREVSVVSGRLDTWTPDRRSEPPWPFLGSQRIRLRSRSEPSRSSAVVAFETATISVRSPKAGDPHRPGDHRGGRGATRQLRTPAHGAELNRIGMVQPPPPDSAHRAADACRGQALLAAKPMAVLAAAARSGRIVHRGRSPCRTLDGADERRFPYDACGPAAALRHRPARGLHTRPDAHDWAAADMCTTLSRLVLTASRSAQTSWSGGGAIPWCPDRHTTLDPSILPRRAHETRASRYA</sequence>
<evidence type="ECO:0000313" key="2">
    <source>
        <dbReference type="EMBL" id="TQN42373.1"/>
    </source>
</evidence>